<dbReference type="Pfam" id="PF00120">
    <property type="entry name" value="Gln-synt_C"/>
    <property type="match status" value="1"/>
</dbReference>
<evidence type="ECO:0000256" key="10">
    <source>
        <dbReference type="RuleBase" id="RU004356"/>
    </source>
</evidence>
<dbReference type="InterPro" id="IPR036651">
    <property type="entry name" value="Gln_synt_N_sf"/>
</dbReference>
<dbReference type="Gene3D" id="3.30.590.10">
    <property type="entry name" value="Glutamine synthetase/guanido kinase, catalytic domain"/>
    <property type="match status" value="1"/>
</dbReference>
<dbReference type="PANTHER" id="PTHR43407">
    <property type="entry name" value="GLUTAMINE SYNTHETASE"/>
    <property type="match status" value="1"/>
</dbReference>
<evidence type="ECO:0000259" key="11">
    <source>
        <dbReference type="PROSITE" id="PS51986"/>
    </source>
</evidence>
<comment type="catalytic activity">
    <reaction evidence="10">
        <text>L-glutamate + NH4(+) + ATP = L-glutamine + ADP + phosphate + H(+)</text>
        <dbReference type="Rhea" id="RHEA:16169"/>
        <dbReference type="ChEBI" id="CHEBI:15378"/>
        <dbReference type="ChEBI" id="CHEBI:28938"/>
        <dbReference type="ChEBI" id="CHEBI:29985"/>
        <dbReference type="ChEBI" id="CHEBI:30616"/>
        <dbReference type="ChEBI" id="CHEBI:43474"/>
        <dbReference type="ChEBI" id="CHEBI:58359"/>
        <dbReference type="ChEBI" id="CHEBI:456216"/>
        <dbReference type="EC" id="6.3.1.2"/>
    </reaction>
</comment>
<comment type="subcellular location">
    <subcellularLocation>
        <location evidence="1">Cytoplasm</location>
    </subcellularLocation>
</comment>
<keyword evidence="4" id="KW-0963">Cytoplasm</keyword>
<dbReference type="GO" id="GO:0004356">
    <property type="term" value="F:glutamine synthetase activity"/>
    <property type="evidence" value="ECO:0007669"/>
    <property type="project" value="UniProtKB-EC"/>
</dbReference>
<evidence type="ECO:0000256" key="8">
    <source>
        <dbReference type="PROSITE-ProRule" id="PRU01330"/>
    </source>
</evidence>
<dbReference type="PROSITE" id="PS00180">
    <property type="entry name" value="GLNA_1"/>
    <property type="match status" value="1"/>
</dbReference>
<dbReference type="PROSITE" id="PS00181">
    <property type="entry name" value="GLNA_ATP"/>
    <property type="match status" value="1"/>
</dbReference>
<proteinExistence type="inferred from homology"/>
<dbReference type="SMART" id="SM01230">
    <property type="entry name" value="Gln-synt_C"/>
    <property type="match status" value="1"/>
</dbReference>
<evidence type="ECO:0000256" key="3">
    <source>
        <dbReference type="ARBA" id="ARBA00021364"/>
    </source>
</evidence>
<protein>
    <recommendedName>
        <fullName evidence="3 10">Glutamine synthetase</fullName>
        <ecNumber evidence="10">6.3.1.2</ecNumber>
    </recommendedName>
</protein>
<keyword evidence="5 10" id="KW-0436">Ligase</keyword>
<evidence type="ECO:0000256" key="5">
    <source>
        <dbReference type="ARBA" id="ARBA00022598"/>
    </source>
</evidence>
<dbReference type="SUPFAM" id="SSF55931">
    <property type="entry name" value="Glutamine synthetase/guanido kinase"/>
    <property type="match status" value="1"/>
</dbReference>
<feature type="domain" description="GS beta-grasp" evidence="11">
    <location>
        <begin position="34"/>
        <end position="117"/>
    </location>
</feature>
<name>A0ABN0BC61_9HELI</name>
<dbReference type="Pfam" id="PF03951">
    <property type="entry name" value="Gln-synt_N"/>
    <property type="match status" value="1"/>
</dbReference>
<evidence type="ECO:0000256" key="2">
    <source>
        <dbReference type="ARBA" id="ARBA00009897"/>
    </source>
</evidence>
<dbReference type="NCBIfam" id="TIGR00653">
    <property type="entry name" value="GlnA"/>
    <property type="match status" value="1"/>
</dbReference>
<comment type="similarity">
    <text evidence="2 8 9">Belongs to the glutamine synthetase family.</text>
</comment>
<dbReference type="InterPro" id="IPR027302">
    <property type="entry name" value="Gln_synth_N_conserv_site"/>
</dbReference>
<organism evidence="13 14">
    <name type="scientific">Helicobacter cinaedi CCUG 18818 = ATCC BAA-847</name>
    <dbReference type="NCBI Taxonomy" id="537971"/>
    <lineage>
        <taxon>Bacteria</taxon>
        <taxon>Pseudomonadati</taxon>
        <taxon>Campylobacterota</taxon>
        <taxon>Epsilonproteobacteria</taxon>
        <taxon>Campylobacterales</taxon>
        <taxon>Helicobacteraceae</taxon>
        <taxon>Helicobacter</taxon>
    </lineage>
</organism>
<dbReference type="InterPro" id="IPR004809">
    <property type="entry name" value="Gln_synth_I"/>
</dbReference>
<dbReference type="InterPro" id="IPR014746">
    <property type="entry name" value="Gln_synth/guanido_kin_cat_dom"/>
</dbReference>
<keyword evidence="7 10" id="KW-0067">ATP-binding</keyword>
<reference evidence="14" key="1">
    <citation type="journal article" date="2014" name="Genome Announc.">
        <title>Draft genome sequences of six enterohepatic helicobacter species isolated from humans and one from rhesus macaques.</title>
        <authorList>
            <person name="Shen Z."/>
            <person name="Sheh A."/>
            <person name="Young S.K."/>
            <person name="Abouelliel A."/>
            <person name="Ward D.V."/>
            <person name="Earl A.M."/>
            <person name="Fox J.G."/>
        </authorList>
    </citation>
    <scope>NUCLEOTIDE SEQUENCE [LARGE SCALE GENOMIC DNA]</scope>
    <source>
        <strain evidence="14">CCUG 18818</strain>
    </source>
</reference>
<dbReference type="Gene3D" id="3.10.20.70">
    <property type="entry name" value="Glutamine synthetase, N-terminal domain"/>
    <property type="match status" value="1"/>
</dbReference>
<evidence type="ECO:0000256" key="4">
    <source>
        <dbReference type="ARBA" id="ARBA00022490"/>
    </source>
</evidence>
<feature type="domain" description="GS catalytic" evidence="12">
    <location>
        <begin position="125"/>
        <end position="492"/>
    </location>
</feature>
<dbReference type="EC" id="6.3.1.2" evidence="10"/>
<evidence type="ECO:0000259" key="12">
    <source>
        <dbReference type="PROSITE" id="PS51987"/>
    </source>
</evidence>
<dbReference type="InterPro" id="IPR008146">
    <property type="entry name" value="Gln_synth_cat_dom"/>
</dbReference>
<evidence type="ECO:0000256" key="7">
    <source>
        <dbReference type="ARBA" id="ARBA00022840"/>
    </source>
</evidence>
<accession>A0ABN0BC61</accession>
<gene>
    <name evidence="13" type="primary">glnA</name>
    <name evidence="13" type="ORF">HCCG_01783</name>
</gene>
<keyword evidence="6 10" id="KW-0547">Nucleotide-binding</keyword>
<dbReference type="InterPro" id="IPR008147">
    <property type="entry name" value="Gln_synt_N"/>
</dbReference>
<evidence type="ECO:0000256" key="1">
    <source>
        <dbReference type="ARBA" id="ARBA00004496"/>
    </source>
</evidence>
<dbReference type="SUPFAM" id="SSF54368">
    <property type="entry name" value="Glutamine synthetase, N-terminal domain"/>
    <property type="match status" value="1"/>
</dbReference>
<dbReference type="PROSITE" id="PS51986">
    <property type="entry name" value="GS_BETA_GRASP"/>
    <property type="match status" value="1"/>
</dbReference>
<dbReference type="PROSITE" id="PS51987">
    <property type="entry name" value="GS_CATALYTIC"/>
    <property type="match status" value="1"/>
</dbReference>
<dbReference type="InterPro" id="IPR027303">
    <property type="entry name" value="Gln_synth_gly_rich_site"/>
</dbReference>
<evidence type="ECO:0000313" key="14">
    <source>
        <dbReference type="Proteomes" id="UP000005755"/>
    </source>
</evidence>
<evidence type="ECO:0000256" key="9">
    <source>
        <dbReference type="RuleBase" id="RU000384"/>
    </source>
</evidence>
<keyword evidence="14" id="KW-1185">Reference proteome</keyword>
<dbReference type="EMBL" id="DS990393">
    <property type="protein sequence ID" value="EFR47235.1"/>
    <property type="molecule type" value="Genomic_DNA"/>
</dbReference>
<evidence type="ECO:0000256" key="6">
    <source>
        <dbReference type="ARBA" id="ARBA00022741"/>
    </source>
</evidence>
<sequence>MCYNPHILIKGAKMSRVSVDKTKVAEFFRFCDENEVEFIDFRFSDIKGVWHHVSFSRNAIDEGSFEGVPFDGSSIPAWQSVDKSDMILIPDPVRYFIDPFTADTTVVVFCDIWDIYKNEPYEKCPRSIVKRAMKFLQESGIGDVAYYGPENEFFVFDSIKIKDAVNCQYYEIDSEEGEWNRAREFEGGVNMGHRPGTKGGYFPVAPVDTMVDLRAEMVKVLNQVGLETFVVHHEVAQGQGEIGVKFGDMLEAADNVQKLKYVVKMVAHLNGKTATFMPKPLYGDNGSGMHVHISIWKDGKNLFAGDSYQGLSDMALHFLGGVLKHARALAAFTNPSTNSYKRLIPGFEAPSILTYSAQNRSASIRIPYNSGEKAKRMEFRFPDSSANPYLAFASLLLAGIDGIKNKIEPGEPMEINLFELTLDEIREKGIKQLPHTLRHAIEEMLVDRAYLKEGGVFSEEFIQTYKAYKFETEIWPWEARPHPFEFLTTYSC</sequence>
<evidence type="ECO:0000313" key="13">
    <source>
        <dbReference type="EMBL" id="EFR47235.1"/>
    </source>
</evidence>
<dbReference type="Proteomes" id="UP000005755">
    <property type="component" value="Unassembled WGS sequence"/>
</dbReference>
<dbReference type="PANTHER" id="PTHR43407:SF1">
    <property type="entry name" value="LENGSIN"/>
    <property type="match status" value="1"/>
</dbReference>